<proteinExistence type="predicted"/>
<feature type="region of interest" description="Disordered" evidence="1">
    <location>
        <begin position="249"/>
        <end position="282"/>
    </location>
</feature>
<protein>
    <submittedName>
        <fullName evidence="2">Uncharacterized protein</fullName>
    </submittedName>
</protein>
<gene>
    <name evidence="2" type="ORF">P280DRAFT_157173</name>
</gene>
<name>A0A6A6RLQ6_9PLEO</name>
<sequence>MPTQPKRKEPVRSNTSSSLLAPAMLEIDVTEGLRTFVLDDDDDDDTTPQPGSPMIVVTPPLEGLSARQRLRQLSSDVVPVRPRPKLKRKAATAPPGTLQLYSHLKPQVPRRAISERTERPGQIRGNQYRQSSTMIPQMPRLPLRNTPATRPIISRRMTSRKSVGKLALKPKMQVWRLSPRSSTQHQLMSEALSDRIKRPVERSSFSEKARVKDTLERKQLDSLRTPFVDFKSKDLPGTPGSMLATPQELYGGPSSNGPSARTRLGGSRLGTDRPMTAESPMSPITASRAKHFSLPLTPHVQCRTSFRRSSSEARAKNGPTRNNVYIPGPIQLEEKTAATPRRGSIATMEPFDETEPKSKRFSDMVALDSIVYFFQGLSVVAESSEECLDRYWVPNQRASRRVTSVQNTVPPLPGPRTNSFFSTHMARQHDERRLPPSPETPGRRRLRSLLKSSRSLL</sequence>
<evidence type="ECO:0000313" key="3">
    <source>
        <dbReference type="Proteomes" id="UP000799753"/>
    </source>
</evidence>
<dbReference type="OrthoDB" id="3786440at2759"/>
<feature type="region of interest" description="Disordered" evidence="1">
    <location>
        <begin position="425"/>
        <end position="444"/>
    </location>
</feature>
<evidence type="ECO:0000256" key="1">
    <source>
        <dbReference type="SAM" id="MobiDB-lite"/>
    </source>
</evidence>
<dbReference type="Proteomes" id="UP000799753">
    <property type="component" value="Unassembled WGS sequence"/>
</dbReference>
<feature type="region of interest" description="Disordered" evidence="1">
    <location>
        <begin position="304"/>
        <end position="324"/>
    </location>
</feature>
<dbReference type="AlphaFoldDB" id="A0A6A6RLQ6"/>
<evidence type="ECO:0000313" key="2">
    <source>
        <dbReference type="EMBL" id="KAF2636085.1"/>
    </source>
</evidence>
<accession>A0A6A6RLQ6</accession>
<dbReference type="EMBL" id="MU006800">
    <property type="protein sequence ID" value="KAF2636085.1"/>
    <property type="molecule type" value="Genomic_DNA"/>
</dbReference>
<organism evidence="2 3">
    <name type="scientific">Massarina eburnea CBS 473.64</name>
    <dbReference type="NCBI Taxonomy" id="1395130"/>
    <lineage>
        <taxon>Eukaryota</taxon>
        <taxon>Fungi</taxon>
        <taxon>Dikarya</taxon>
        <taxon>Ascomycota</taxon>
        <taxon>Pezizomycotina</taxon>
        <taxon>Dothideomycetes</taxon>
        <taxon>Pleosporomycetidae</taxon>
        <taxon>Pleosporales</taxon>
        <taxon>Massarineae</taxon>
        <taxon>Massarinaceae</taxon>
        <taxon>Massarina</taxon>
    </lineage>
</organism>
<reference evidence="2" key="1">
    <citation type="journal article" date="2020" name="Stud. Mycol.">
        <title>101 Dothideomycetes genomes: a test case for predicting lifestyles and emergence of pathogens.</title>
        <authorList>
            <person name="Haridas S."/>
            <person name="Albert R."/>
            <person name="Binder M."/>
            <person name="Bloem J."/>
            <person name="Labutti K."/>
            <person name="Salamov A."/>
            <person name="Andreopoulos B."/>
            <person name="Baker S."/>
            <person name="Barry K."/>
            <person name="Bills G."/>
            <person name="Bluhm B."/>
            <person name="Cannon C."/>
            <person name="Castanera R."/>
            <person name="Culley D."/>
            <person name="Daum C."/>
            <person name="Ezra D."/>
            <person name="Gonzalez J."/>
            <person name="Henrissat B."/>
            <person name="Kuo A."/>
            <person name="Liang C."/>
            <person name="Lipzen A."/>
            <person name="Lutzoni F."/>
            <person name="Magnuson J."/>
            <person name="Mondo S."/>
            <person name="Nolan M."/>
            <person name="Ohm R."/>
            <person name="Pangilinan J."/>
            <person name="Park H.-J."/>
            <person name="Ramirez L."/>
            <person name="Alfaro M."/>
            <person name="Sun H."/>
            <person name="Tritt A."/>
            <person name="Yoshinaga Y."/>
            <person name="Zwiers L.-H."/>
            <person name="Turgeon B."/>
            <person name="Goodwin S."/>
            <person name="Spatafora J."/>
            <person name="Crous P."/>
            <person name="Grigoriev I."/>
        </authorList>
    </citation>
    <scope>NUCLEOTIDE SEQUENCE</scope>
    <source>
        <strain evidence="2">CBS 473.64</strain>
    </source>
</reference>
<keyword evidence="3" id="KW-1185">Reference proteome</keyword>